<keyword evidence="3" id="KW-1185">Reference proteome</keyword>
<evidence type="ECO:0000313" key="3">
    <source>
        <dbReference type="Proteomes" id="UP001595833"/>
    </source>
</evidence>
<protein>
    <submittedName>
        <fullName evidence="2">Uncharacterized protein</fullName>
    </submittedName>
</protein>
<evidence type="ECO:0000256" key="1">
    <source>
        <dbReference type="SAM" id="Phobius"/>
    </source>
</evidence>
<reference evidence="3" key="1">
    <citation type="journal article" date="2019" name="Int. J. Syst. Evol. Microbiol.">
        <title>The Global Catalogue of Microorganisms (GCM) 10K type strain sequencing project: providing services to taxonomists for standard genome sequencing and annotation.</title>
        <authorList>
            <consortium name="The Broad Institute Genomics Platform"/>
            <consortium name="The Broad Institute Genome Sequencing Center for Infectious Disease"/>
            <person name="Wu L."/>
            <person name="Ma J."/>
        </authorList>
    </citation>
    <scope>NUCLEOTIDE SEQUENCE [LARGE SCALE GENOMIC DNA]</scope>
    <source>
        <strain evidence="3">KCTC 12848</strain>
    </source>
</reference>
<gene>
    <name evidence="2" type="ORF">ACFPFM_26070</name>
</gene>
<proteinExistence type="predicted"/>
<dbReference type="Proteomes" id="UP001595833">
    <property type="component" value="Unassembled WGS sequence"/>
</dbReference>
<keyword evidence="1" id="KW-0472">Membrane</keyword>
<dbReference type="RefSeq" id="WP_344037261.1">
    <property type="nucleotide sequence ID" value="NZ_BAAAKE010000006.1"/>
</dbReference>
<dbReference type="EMBL" id="JBHSJB010000027">
    <property type="protein sequence ID" value="MFC5057201.1"/>
    <property type="molecule type" value="Genomic_DNA"/>
</dbReference>
<keyword evidence="1" id="KW-0812">Transmembrane</keyword>
<feature type="transmembrane region" description="Helical" evidence="1">
    <location>
        <begin position="12"/>
        <end position="32"/>
    </location>
</feature>
<sequence>MASKSKSGGSLGLIVALAVAMFILVPSFRTVVLDLLEPLLGKLREANPFGG</sequence>
<keyword evidence="1" id="KW-1133">Transmembrane helix</keyword>
<accession>A0ABV9Y4A8</accession>
<evidence type="ECO:0000313" key="2">
    <source>
        <dbReference type="EMBL" id="MFC5057201.1"/>
    </source>
</evidence>
<comment type="caution">
    <text evidence="2">The sequence shown here is derived from an EMBL/GenBank/DDBJ whole genome shotgun (WGS) entry which is preliminary data.</text>
</comment>
<name>A0ABV9Y4A8_9PSEU</name>
<organism evidence="2 3">
    <name type="scientific">Saccharothrix xinjiangensis</name>
    <dbReference type="NCBI Taxonomy" id="204798"/>
    <lineage>
        <taxon>Bacteria</taxon>
        <taxon>Bacillati</taxon>
        <taxon>Actinomycetota</taxon>
        <taxon>Actinomycetes</taxon>
        <taxon>Pseudonocardiales</taxon>
        <taxon>Pseudonocardiaceae</taxon>
        <taxon>Saccharothrix</taxon>
    </lineage>
</organism>